<keyword evidence="2 7" id="KW-0813">Transport</keyword>
<comment type="subcellular location">
    <subcellularLocation>
        <location evidence="8">Cell inner membrane</location>
        <topology evidence="8">Multi-pass membrane protein</topology>
    </subcellularLocation>
    <subcellularLocation>
        <location evidence="1 7">Cell membrane</location>
        <topology evidence="1 7">Multi-pass membrane protein</topology>
    </subcellularLocation>
</comment>
<protein>
    <recommendedName>
        <fullName evidence="8">Phosphate transport system permease protein</fullName>
    </recommendedName>
</protein>
<feature type="transmembrane region" description="Helical" evidence="7">
    <location>
        <begin position="266"/>
        <end position="289"/>
    </location>
</feature>
<organism evidence="10 11">
    <name type="scientific">Pseudomonas farris</name>
    <dbReference type="NCBI Taxonomy" id="2841207"/>
    <lineage>
        <taxon>Bacteria</taxon>
        <taxon>Pseudomonadati</taxon>
        <taxon>Pseudomonadota</taxon>
        <taxon>Gammaproteobacteria</taxon>
        <taxon>Pseudomonadales</taxon>
        <taxon>Pseudomonadaceae</taxon>
        <taxon>Pseudomonas</taxon>
    </lineage>
</organism>
<keyword evidence="4 7" id="KW-0812">Transmembrane</keyword>
<dbReference type="RefSeq" id="WP_217857576.1">
    <property type="nucleotide sequence ID" value="NZ_JAHSTV010000009.1"/>
</dbReference>
<keyword evidence="8" id="KW-0997">Cell inner membrane</keyword>
<evidence type="ECO:0000313" key="10">
    <source>
        <dbReference type="EMBL" id="MBV4465488.1"/>
    </source>
</evidence>
<dbReference type="PANTHER" id="PTHR30425">
    <property type="entry name" value="PHOSPHATE TRANSPORT SYSTEM PERMEASE PROTEIN PST"/>
    <property type="match status" value="1"/>
</dbReference>
<comment type="caution">
    <text evidence="10">The sequence shown here is derived from an EMBL/GenBank/DDBJ whole genome shotgun (WGS) entry which is preliminary data.</text>
</comment>
<evidence type="ECO:0000313" key="11">
    <source>
        <dbReference type="Proteomes" id="UP000886900"/>
    </source>
</evidence>
<keyword evidence="6 7" id="KW-0472">Membrane</keyword>
<dbReference type="InterPro" id="IPR000515">
    <property type="entry name" value="MetI-like"/>
</dbReference>
<evidence type="ECO:0000256" key="1">
    <source>
        <dbReference type="ARBA" id="ARBA00004651"/>
    </source>
</evidence>
<dbReference type="PANTHER" id="PTHR30425:SF1">
    <property type="entry name" value="PHOSPHATE TRANSPORT SYSTEM PERMEASE PROTEIN PSTC"/>
    <property type="match status" value="1"/>
</dbReference>
<feature type="transmembrane region" description="Helical" evidence="7">
    <location>
        <begin position="124"/>
        <end position="146"/>
    </location>
</feature>
<sequence length="298" mass="31620">MTLLTDEVVAKVHPTKLRGWAFWSAMSMLALLGAAIVFLIVAFLLSESFPLIAQGGPIRFFTDEGWWPRDASFNMTPMVLASLYLTIGALVVATPLSLAISLVTTFKAPARLAHVLRNLVELSAAVPTVVYGLWGVSSIVPIVNIWSPPGASLLAGVLIVALMIIPTITVLTQSALQTVPTAYVQGATALGVSTSQTLLRIVIPAARQGIFSAMVLGAARAIGETMVVLMVCGNIVQVPTSLFDPVRALTANIALEMPYAMGDHRASLFVAGLLMLLLVSALVAVGEWVGMRQRKMIS</sequence>
<feature type="transmembrane region" description="Helical" evidence="7">
    <location>
        <begin position="210"/>
        <end position="236"/>
    </location>
</feature>
<comment type="function">
    <text evidence="8">Part of the binding-protein-dependent transport system for phosphate; probably responsible for the translocation of the substrate across the membrane.</text>
</comment>
<dbReference type="InterPro" id="IPR051124">
    <property type="entry name" value="Phosphate_Transport_Permease"/>
</dbReference>
<evidence type="ECO:0000256" key="6">
    <source>
        <dbReference type="ARBA" id="ARBA00023136"/>
    </source>
</evidence>
<keyword evidence="11" id="KW-1185">Reference proteome</keyword>
<keyword evidence="8" id="KW-0592">Phosphate transport</keyword>
<dbReference type="NCBIfam" id="TIGR02138">
    <property type="entry name" value="phosphate_pstC"/>
    <property type="match status" value="1"/>
</dbReference>
<dbReference type="Pfam" id="PF00528">
    <property type="entry name" value="BPD_transp_1"/>
    <property type="match status" value="1"/>
</dbReference>
<name>A0ABS6PYD8_9PSED</name>
<comment type="similarity">
    <text evidence="8">Belongs to the binding-protein-dependent transport system permease family. CysTW subfamily.</text>
</comment>
<evidence type="ECO:0000256" key="8">
    <source>
        <dbReference type="RuleBase" id="RU363054"/>
    </source>
</evidence>
<evidence type="ECO:0000256" key="7">
    <source>
        <dbReference type="RuleBase" id="RU363032"/>
    </source>
</evidence>
<evidence type="ECO:0000256" key="2">
    <source>
        <dbReference type="ARBA" id="ARBA00022448"/>
    </source>
</evidence>
<dbReference type="Proteomes" id="UP000886900">
    <property type="component" value="Unassembled WGS sequence"/>
</dbReference>
<keyword evidence="3" id="KW-1003">Cell membrane</keyword>
<evidence type="ECO:0000256" key="5">
    <source>
        <dbReference type="ARBA" id="ARBA00022989"/>
    </source>
</evidence>
<reference evidence="10" key="1">
    <citation type="submission" date="2021-06" db="EMBL/GenBank/DDBJ databases">
        <title>Updating the genus Pseudomonas: Description of 43 new species and partition of the Pseudomonas putida group.</title>
        <authorList>
            <person name="Girard L."/>
            <person name="Lood C."/>
            <person name="Vandamme P."/>
            <person name="Rokni-Zadeh H."/>
            <person name="Van Noort V."/>
            <person name="Hofte M."/>
            <person name="Lavigne R."/>
            <person name="De Mot R."/>
        </authorList>
    </citation>
    <scope>NUCLEOTIDE SEQUENCE</scope>
    <source>
        <strain evidence="10">SWRI79</strain>
    </source>
</reference>
<keyword evidence="5 7" id="KW-1133">Transmembrane helix</keyword>
<evidence type="ECO:0000259" key="9">
    <source>
        <dbReference type="PROSITE" id="PS50928"/>
    </source>
</evidence>
<accession>A0ABS6PYD8</accession>
<feature type="transmembrane region" description="Helical" evidence="7">
    <location>
        <begin position="153"/>
        <end position="176"/>
    </location>
</feature>
<feature type="transmembrane region" description="Helical" evidence="7">
    <location>
        <begin position="20"/>
        <end position="45"/>
    </location>
</feature>
<feature type="domain" description="ABC transmembrane type-1" evidence="9">
    <location>
        <begin position="79"/>
        <end position="286"/>
    </location>
</feature>
<proteinExistence type="inferred from homology"/>
<dbReference type="EMBL" id="JAHSTV010000009">
    <property type="protein sequence ID" value="MBV4465488.1"/>
    <property type="molecule type" value="Genomic_DNA"/>
</dbReference>
<dbReference type="PROSITE" id="PS50928">
    <property type="entry name" value="ABC_TM1"/>
    <property type="match status" value="1"/>
</dbReference>
<dbReference type="CDD" id="cd06261">
    <property type="entry name" value="TM_PBP2"/>
    <property type="match status" value="1"/>
</dbReference>
<evidence type="ECO:0000256" key="3">
    <source>
        <dbReference type="ARBA" id="ARBA00022475"/>
    </source>
</evidence>
<feature type="transmembrane region" description="Helical" evidence="7">
    <location>
        <begin position="79"/>
        <end position="104"/>
    </location>
</feature>
<gene>
    <name evidence="10" type="primary">pstC</name>
    <name evidence="10" type="ORF">KVG95_19345</name>
</gene>
<dbReference type="InterPro" id="IPR011864">
    <property type="entry name" value="Phosphate_PstC"/>
</dbReference>
<evidence type="ECO:0000256" key="4">
    <source>
        <dbReference type="ARBA" id="ARBA00022692"/>
    </source>
</evidence>